<comment type="similarity">
    <text evidence="11">Belongs to the amiloride-sensitive sodium channel (TC 1.A.6) family.</text>
</comment>
<evidence type="ECO:0000256" key="8">
    <source>
        <dbReference type="ARBA" id="ARBA00023136"/>
    </source>
</evidence>
<dbReference type="PANTHER" id="PTHR11690:SF248">
    <property type="entry name" value="PICKPOCKET 17, ISOFORM A"/>
    <property type="match status" value="1"/>
</dbReference>
<keyword evidence="4 11" id="KW-0812">Transmembrane</keyword>
<reference evidence="13" key="1">
    <citation type="journal article" date="2023" name="PLoS Negl. Trop. Dis.">
        <title>A genome sequence for Biomphalaria pfeifferi, the major vector snail for the human-infecting parasite Schistosoma mansoni.</title>
        <authorList>
            <person name="Bu L."/>
            <person name="Lu L."/>
            <person name="Laidemitt M.R."/>
            <person name="Zhang S.M."/>
            <person name="Mutuku M."/>
            <person name="Mkoji G."/>
            <person name="Steinauer M."/>
            <person name="Loker E.S."/>
        </authorList>
    </citation>
    <scope>NUCLEOTIDE SEQUENCE</scope>
    <source>
        <strain evidence="13">KasaAsao</strain>
    </source>
</reference>
<protein>
    <submittedName>
        <fullName evidence="13">Degenerin unc-8</fullName>
    </submittedName>
</protein>
<evidence type="ECO:0000313" key="13">
    <source>
        <dbReference type="EMBL" id="KAK0055368.1"/>
    </source>
</evidence>
<dbReference type="GO" id="GO:0015280">
    <property type="term" value="F:ligand-gated sodium channel activity"/>
    <property type="evidence" value="ECO:0007669"/>
    <property type="project" value="TreeGrafter"/>
</dbReference>
<evidence type="ECO:0000256" key="11">
    <source>
        <dbReference type="RuleBase" id="RU000679"/>
    </source>
</evidence>
<name>A0AAD8F987_BIOPF</name>
<dbReference type="GO" id="GO:0005886">
    <property type="term" value="C:plasma membrane"/>
    <property type="evidence" value="ECO:0007669"/>
    <property type="project" value="TreeGrafter"/>
</dbReference>
<keyword evidence="3 11" id="KW-0894">Sodium channel</keyword>
<feature type="transmembrane region" description="Helical" evidence="12">
    <location>
        <begin position="83"/>
        <end position="106"/>
    </location>
</feature>
<evidence type="ECO:0000256" key="10">
    <source>
        <dbReference type="ARBA" id="ARBA00023303"/>
    </source>
</evidence>
<reference evidence="13" key="2">
    <citation type="submission" date="2023-04" db="EMBL/GenBank/DDBJ databases">
        <authorList>
            <person name="Bu L."/>
            <person name="Lu L."/>
            <person name="Laidemitt M.R."/>
            <person name="Zhang S.M."/>
            <person name="Mutuku M."/>
            <person name="Mkoji G."/>
            <person name="Steinauer M."/>
            <person name="Loker E.S."/>
        </authorList>
    </citation>
    <scope>NUCLEOTIDE SEQUENCE</scope>
    <source>
        <strain evidence="13">KasaAsao</strain>
        <tissue evidence="13">Whole Snail</tissue>
    </source>
</reference>
<evidence type="ECO:0000256" key="12">
    <source>
        <dbReference type="SAM" id="Phobius"/>
    </source>
</evidence>
<evidence type="ECO:0000313" key="14">
    <source>
        <dbReference type="Proteomes" id="UP001233172"/>
    </source>
</evidence>
<proteinExistence type="inferred from homology"/>
<dbReference type="PANTHER" id="PTHR11690">
    <property type="entry name" value="AMILORIDE-SENSITIVE SODIUM CHANNEL-RELATED"/>
    <property type="match status" value="1"/>
</dbReference>
<feature type="non-terminal residue" evidence="13">
    <location>
        <position position="1"/>
    </location>
</feature>
<dbReference type="InterPro" id="IPR001873">
    <property type="entry name" value="ENaC"/>
</dbReference>
<keyword evidence="8 12" id="KW-0472">Membrane</keyword>
<gene>
    <name evidence="13" type="ORF">Bpfe_015128</name>
</gene>
<evidence type="ECO:0000256" key="9">
    <source>
        <dbReference type="ARBA" id="ARBA00023201"/>
    </source>
</evidence>
<evidence type="ECO:0000256" key="1">
    <source>
        <dbReference type="ARBA" id="ARBA00004141"/>
    </source>
</evidence>
<evidence type="ECO:0000256" key="2">
    <source>
        <dbReference type="ARBA" id="ARBA00022448"/>
    </source>
</evidence>
<evidence type="ECO:0000256" key="3">
    <source>
        <dbReference type="ARBA" id="ARBA00022461"/>
    </source>
</evidence>
<dbReference type="PRINTS" id="PR01078">
    <property type="entry name" value="AMINACHANNEL"/>
</dbReference>
<accession>A0AAD8F987</accession>
<dbReference type="Pfam" id="PF00858">
    <property type="entry name" value="ASC"/>
    <property type="match status" value="1"/>
</dbReference>
<comment type="caution">
    <text evidence="13">The sequence shown here is derived from an EMBL/GenBank/DDBJ whole genome shotgun (WGS) entry which is preliminary data.</text>
</comment>
<dbReference type="Gene3D" id="1.10.287.770">
    <property type="entry name" value="YojJ-like"/>
    <property type="match status" value="1"/>
</dbReference>
<dbReference type="EMBL" id="JASAOG010000070">
    <property type="protein sequence ID" value="KAK0055368.1"/>
    <property type="molecule type" value="Genomic_DNA"/>
</dbReference>
<keyword evidence="7 11" id="KW-0406">Ion transport</keyword>
<keyword evidence="10 11" id="KW-0407">Ion channel</keyword>
<keyword evidence="6" id="KW-0915">Sodium</keyword>
<dbReference type="Proteomes" id="UP001233172">
    <property type="component" value="Unassembled WGS sequence"/>
</dbReference>
<keyword evidence="5 12" id="KW-1133">Transmembrane helix</keyword>
<evidence type="ECO:0000256" key="7">
    <source>
        <dbReference type="ARBA" id="ARBA00023065"/>
    </source>
</evidence>
<keyword evidence="2 11" id="KW-0813">Transport</keyword>
<evidence type="ECO:0000256" key="6">
    <source>
        <dbReference type="ARBA" id="ARBA00023053"/>
    </source>
</evidence>
<comment type="subcellular location">
    <subcellularLocation>
        <location evidence="1">Membrane</location>
        <topology evidence="1">Multi-pass membrane protein</topology>
    </subcellularLocation>
</comment>
<keyword evidence="14" id="KW-1185">Reference proteome</keyword>
<organism evidence="13 14">
    <name type="scientific">Biomphalaria pfeifferi</name>
    <name type="common">Bloodfluke planorb</name>
    <name type="synonym">Freshwater snail</name>
    <dbReference type="NCBI Taxonomy" id="112525"/>
    <lineage>
        <taxon>Eukaryota</taxon>
        <taxon>Metazoa</taxon>
        <taxon>Spiralia</taxon>
        <taxon>Lophotrochozoa</taxon>
        <taxon>Mollusca</taxon>
        <taxon>Gastropoda</taxon>
        <taxon>Heterobranchia</taxon>
        <taxon>Euthyneura</taxon>
        <taxon>Panpulmonata</taxon>
        <taxon>Hygrophila</taxon>
        <taxon>Lymnaeoidea</taxon>
        <taxon>Planorbidae</taxon>
        <taxon>Biomphalaria</taxon>
    </lineage>
</organism>
<keyword evidence="9 11" id="KW-0739">Sodium transport</keyword>
<sequence length="114" mass="13362">EKVYDAYVSSRYWPNDDIADVLIQDVCTTKPHYCSTLKNKTSAEKRKDFLKLNIYYRDLNYEEINEEPDYDTYQLMSDFGGTIGLWLGFSILSLFEIFQIFVPLLLQVLGRNSP</sequence>
<evidence type="ECO:0000256" key="5">
    <source>
        <dbReference type="ARBA" id="ARBA00022989"/>
    </source>
</evidence>
<dbReference type="AlphaFoldDB" id="A0AAD8F987"/>
<evidence type="ECO:0000256" key="4">
    <source>
        <dbReference type="ARBA" id="ARBA00022692"/>
    </source>
</evidence>